<dbReference type="Gene3D" id="3.40.50.12280">
    <property type="match status" value="1"/>
</dbReference>
<dbReference type="Pfam" id="PF19335">
    <property type="entry name" value="HMBD"/>
    <property type="match status" value="1"/>
</dbReference>
<dbReference type="EMBL" id="CP000386">
    <property type="protein sequence ID" value="ABG03108.1"/>
    <property type="molecule type" value="Genomic_DNA"/>
</dbReference>
<keyword evidence="6" id="KW-1185">Reference proteome</keyword>
<keyword evidence="1" id="KW-0560">Oxidoreductase</keyword>
<evidence type="ECO:0000256" key="2">
    <source>
        <dbReference type="SAM" id="MobiDB-lite"/>
    </source>
</evidence>
<dbReference type="Proteomes" id="UP000006637">
    <property type="component" value="Chromosome"/>
</dbReference>
<proteinExistence type="predicted"/>
<dbReference type="GO" id="GO:0046872">
    <property type="term" value="F:metal ion binding"/>
    <property type="evidence" value="ECO:0007669"/>
    <property type="project" value="InterPro"/>
</dbReference>
<dbReference type="RefSeq" id="WP_011563126.1">
    <property type="nucleotide sequence ID" value="NC_008148.1"/>
</dbReference>
<dbReference type="HOGENOM" id="CLU_425080_0_0_11"/>
<dbReference type="GO" id="GO:0051287">
    <property type="term" value="F:NAD binding"/>
    <property type="evidence" value="ECO:0007669"/>
    <property type="project" value="InterPro"/>
</dbReference>
<dbReference type="eggNOG" id="COG3260">
    <property type="taxonomic scope" value="Bacteria"/>
</dbReference>
<name>Q1AZS0_RUBXD</name>
<evidence type="ECO:0000259" key="4">
    <source>
        <dbReference type="Pfam" id="PF19335"/>
    </source>
</evidence>
<feature type="region of interest" description="Disordered" evidence="2">
    <location>
        <begin position="173"/>
        <end position="205"/>
    </location>
</feature>
<dbReference type="PANTHER" id="PTHR43485">
    <property type="entry name" value="HYDROGENASE-4 COMPONENT G"/>
    <property type="match status" value="1"/>
</dbReference>
<dbReference type="PANTHER" id="PTHR43485:SF1">
    <property type="entry name" value="FORMATE HYDROGENLYASE SUBUNIT 5-RELATED"/>
    <property type="match status" value="1"/>
</dbReference>
<dbReference type="Gene3D" id="1.10.645.10">
    <property type="entry name" value="Cytochrome-c3 Hydrogenase, chain B"/>
    <property type="match status" value="2"/>
</dbReference>
<dbReference type="InterPro" id="IPR029014">
    <property type="entry name" value="NiFe-Hase_large"/>
</dbReference>
<accession>Q1AZS0</accession>
<dbReference type="KEGG" id="rxy:Rxyl_0129"/>
<dbReference type="GO" id="GO:0048038">
    <property type="term" value="F:quinone binding"/>
    <property type="evidence" value="ECO:0007669"/>
    <property type="project" value="InterPro"/>
</dbReference>
<dbReference type="InterPro" id="IPR052197">
    <property type="entry name" value="ComplexI_49kDa-like"/>
</dbReference>
<sequence length="540" mass="55209">MISGARQGSPAGLRRLFAAAMARDLRAFVVPGAEVARARGLDVEAAGLGMTGVPRHASVLLVVGELPAALRRAAAVVYAQMMRPRAVLAAGAGDLSPLPGADVSVGLSQEELEEGVARLRTAFARGAFAPGAAGFEPEMLRARTEYACPMHPEVVQDEPGACPKCGMELVSREAADGGSGPHHGGDHGGANGDHGHGGHGHGGMGFMSMVEMTKDLPRSSDGLPMEWVEAPFGPLFPGLPGGLFLKLTLDGDTVAEASPSACGWASPGPLTGPADALAERLAGIDPLSPASYRVLALRAVEDAAGAGADERTVRARAGALERERAASHLGWLSGFAYLIGHRWLARRAAELQLAVLRAEPAGMPGLRAAARSLARRIERTPLLARRLEGIGALPGGTGASGPVARAAGVRTDARCGEGAYRALGFEPVVREGGDALARLRVRLAEIEESLGLAAAAGSLDIPAPRAATGASGAGAATVETPRGTATLRVALSDGEVVSAELEGPSARHLALVGRVAEQRELADALVGVASLDLSPWETAR</sequence>
<evidence type="ECO:0000259" key="3">
    <source>
        <dbReference type="Pfam" id="PF00346"/>
    </source>
</evidence>
<dbReference type="STRING" id="266117.Rxyl_0129"/>
<dbReference type="SUPFAM" id="SSF56762">
    <property type="entry name" value="HydB/Nqo4-like"/>
    <property type="match status" value="1"/>
</dbReference>
<evidence type="ECO:0000256" key="1">
    <source>
        <dbReference type="ARBA" id="ARBA00023002"/>
    </source>
</evidence>
<dbReference type="InterPro" id="IPR001135">
    <property type="entry name" value="NADH_Q_OxRdtase_suD"/>
</dbReference>
<dbReference type="SUPFAM" id="SSF56770">
    <property type="entry name" value="HydA/Nqo6-like"/>
    <property type="match status" value="1"/>
</dbReference>
<dbReference type="eggNOG" id="COG3261">
    <property type="taxonomic scope" value="Bacteria"/>
</dbReference>
<feature type="domain" description="NADH-quinone oxidoreductase subunit D" evidence="3">
    <location>
        <begin position="369"/>
        <end position="452"/>
    </location>
</feature>
<dbReference type="Pfam" id="PF00346">
    <property type="entry name" value="Complex1_49kDa"/>
    <property type="match status" value="1"/>
</dbReference>
<gene>
    <name evidence="5" type="ordered locus">Rxyl_0129</name>
</gene>
<protein>
    <submittedName>
        <fullName evidence="5">Ni Fe-hydrogenase III large subunit-like protein</fullName>
    </submittedName>
</protein>
<dbReference type="InterPro" id="IPR045800">
    <property type="entry name" value="HMBD"/>
</dbReference>
<dbReference type="eggNOG" id="COG0845">
    <property type="taxonomic scope" value="Bacteria"/>
</dbReference>
<reference evidence="5 6" key="1">
    <citation type="submission" date="2006-06" db="EMBL/GenBank/DDBJ databases">
        <title>Complete sequence of Rubrobacter xylanophilus DSM 9941.</title>
        <authorList>
            <consortium name="US DOE Joint Genome Institute"/>
            <person name="Copeland A."/>
            <person name="Lucas S."/>
            <person name="Lapidus A."/>
            <person name="Barry K."/>
            <person name="Detter J.C."/>
            <person name="Glavina del Rio T."/>
            <person name="Hammon N."/>
            <person name="Israni S."/>
            <person name="Dalin E."/>
            <person name="Tice H."/>
            <person name="Pitluck S."/>
            <person name="Munk A.C."/>
            <person name="Brettin T."/>
            <person name="Bruce D."/>
            <person name="Han C."/>
            <person name="Tapia R."/>
            <person name="Gilna P."/>
            <person name="Schmutz J."/>
            <person name="Larimer F."/>
            <person name="Land M."/>
            <person name="Hauser L."/>
            <person name="Kyrpides N."/>
            <person name="Lykidis A."/>
            <person name="da Costa M.S."/>
            <person name="Rainey F.A."/>
            <person name="Empadinhas N."/>
            <person name="Jolivet E."/>
            <person name="Battista J.R."/>
            <person name="Richardson P."/>
        </authorList>
    </citation>
    <scope>NUCLEOTIDE SEQUENCE [LARGE SCALE GENOMIC DNA]</scope>
    <source>
        <strain evidence="6">DSM 9941 / NBRC 16129 / PRD-1</strain>
    </source>
</reference>
<dbReference type="GO" id="GO:0016651">
    <property type="term" value="F:oxidoreductase activity, acting on NAD(P)H"/>
    <property type="evidence" value="ECO:0007669"/>
    <property type="project" value="InterPro"/>
</dbReference>
<feature type="domain" description="Heavy metal binding" evidence="4">
    <location>
        <begin position="146"/>
        <end position="170"/>
    </location>
</feature>
<evidence type="ECO:0000313" key="5">
    <source>
        <dbReference type="EMBL" id="ABG03108.1"/>
    </source>
</evidence>
<evidence type="ECO:0000313" key="6">
    <source>
        <dbReference type="Proteomes" id="UP000006637"/>
    </source>
</evidence>
<feature type="compositionally biased region" description="Gly residues" evidence="2">
    <location>
        <begin position="177"/>
        <end position="192"/>
    </location>
</feature>
<dbReference type="AlphaFoldDB" id="Q1AZS0"/>
<organism evidence="5 6">
    <name type="scientific">Rubrobacter xylanophilus (strain DSM 9941 / JCM 11954 / NBRC 16129 / PRD-1)</name>
    <dbReference type="NCBI Taxonomy" id="266117"/>
    <lineage>
        <taxon>Bacteria</taxon>
        <taxon>Bacillati</taxon>
        <taxon>Actinomycetota</taxon>
        <taxon>Rubrobacteria</taxon>
        <taxon>Rubrobacterales</taxon>
        <taxon>Rubrobacteraceae</taxon>
        <taxon>Rubrobacter</taxon>
    </lineage>
</organism>